<dbReference type="Proteomes" id="UP001732700">
    <property type="component" value="Chromosome 7D"/>
</dbReference>
<proteinExistence type="predicted"/>
<protein>
    <submittedName>
        <fullName evidence="1">Uncharacterized protein</fullName>
    </submittedName>
</protein>
<keyword evidence="2" id="KW-1185">Reference proteome</keyword>
<name>A0ACD6AKX4_AVESA</name>
<organism evidence="1 2">
    <name type="scientific">Avena sativa</name>
    <name type="common">Oat</name>
    <dbReference type="NCBI Taxonomy" id="4498"/>
    <lineage>
        <taxon>Eukaryota</taxon>
        <taxon>Viridiplantae</taxon>
        <taxon>Streptophyta</taxon>
        <taxon>Embryophyta</taxon>
        <taxon>Tracheophyta</taxon>
        <taxon>Spermatophyta</taxon>
        <taxon>Magnoliopsida</taxon>
        <taxon>Liliopsida</taxon>
        <taxon>Poales</taxon>
        <taxon>Poaceae</taxon>
        <taxon>BOP clade</taxon>
        <taxon>Pooideae</taxon>
        <taxon>Poodae</taxon>
        <taxon>Poeae</taxon>
        <taxon>Poeae Chloroplast Group 1 (Aveneae type)</taxon>
        <taxon>Aveninae</taxon>
        <taxon>Avena</taxon>
    </lineage>
</organism>
<accession>A0ACD6AKX4</accession>
<dbReference type="EnsemblPlants" id="AVESA.00010b.r2.7DG1396680.1">
    <property type="protein sequence ID" value="AVESA.00010b.r2.7DG1396680.1.CDS"/>
    <property type="gene ID" value="AVESA.00010b.r2.7DG1396680"/>
</dbReference>
<evidence type="ECO:0000313" key="2">
    <source>
        <dbReference type="Proteomes" id="UP001732700"/>
    </source>
</evidence>
<reference evidence="1" key="2">
    <citation type="submission" date="2025-09" db="UniProtKB">
        <authorList>
            <consortium name="EnsemblPlants"/>
        </authorList>
    </citation>
    <scope>IDENTIFICATION</scope>
</reference>
<sequence>MAQTPSPFLHTHPHLRRARTPPPPSPKGMSLCCCSAGSRSILLPRLFLGQRHQVRRPLLHLRAASGAAAASSSTASLSPAQQRQVSLYVGALLDWNQRMNLTAVTDETEVMTRHVADSLAVLHPLERAYTSRGGDIAGISLIDVGSGAGLPGLILAVARPSWKFTLLESMRKRCTFLEHAVEVMELSNVDVVCDRAENVGQSHDFRETFDVAAARAVAELKILAEYCLPLVRVGGLFIAAKGHDPHEEIRSAKSAVHKLGASMLDLCNVESMGPHGQRTAVVYLKERATPKKYPRHPGTPSKTPL</sequence>
<reference evidence="1" key="1">
    <citation type="submission" date="2021-05" db="EMBL/GenBank/DDBJ databases">
        <authorList>
            <person name="Scholz U."/>
            <person name="Mascher M."/>
            <person name="Fiebig A."/>
        </authorList>
    </citation>
    <scope>NUCLEOTIDE SEQUENCE [LARGE SCALE GENOMIC DNA]</scope>
</reference>
<evidence type="ECO:0000313" key="1">
    <source>
        <dbReference type="EnsemblPlants" id="AVESA.00010b.r2.7DG1396680.1.CDS"/>
    </source>
</evidence>